<dbReference type="EMBL" id="ABLC01000102">
    <property type="protein sequence ID" value="EDT02730.1"/>
    <property type="molecule type" value="Genomic_DNA"/>
</dbReference>
<dbReference type="Proteomes" id="UP000005463">
    <property type="component" value="Unassembled WGS sequence"/>
</dbReference>
<accession>B1FIC5</accession>
<evidence type="ECO:0000313" key="2">
    <source>
        <dbReference type="Proteomes" id="UP000005463"/>
    </source>
</evidence>
<evidence type="ECO:0000313" key="1">
    <source>
        <dbReference type="EMBL" id="EDT02730.1"/>
    </source>
</evidence>
<gene>
    <name evidence="1" type="ORF">BamIOP4010DRAFT_3785</name>
</gene>
<organism evidence="1 2">
    <name type="scientific">Burkholderia ambifaria IOP40-10</name>
    <dbReference type="NCBI Taxonomy" id="396596"/>
    <lineage>
        <taxon>Bacteria</taxon>
        <taxon>Pseudomonadati</taxon>
        <taxon>Pseudomonadota</taxon>
        <taxon>Betaproteobacteria</taxon>
        <taxon>Burkholderiales</taxon>
        <taxon>Burkholderiaceae</taxon>
        <taxon>Burkholderia</taxon>
        <taxon>Burkholderia cepacia complex</taxon>
    </lineage>
</organism>
<sequence>MNLLSWIENGRSWISEPLGWFRIAVDTNWPSGTHA</sequence>
<dbReference type="AlphaFoldDB" id="B1FIC5"/>
<proteinExistence type="predicted"/>
<protein>
    <submittedName>
        <fullName evidence="1">Uncharacterized protein</fullName>
    </submittedName>
</protein>
<comment type="caution">
    <text evidence="1">The sequence shown here is derived from an EMBL/GenBank/DDBJ whole genome shotgun (WGS) entry which is preliminary data.</text>
</comment>
<reference evidence="1 2" key="1">
    <citation type="submission" date="2008-03" db="EMBL/GenBank/DDBJ databases">
        <title>Sequencing of the draft genome and assembly of Burkholderia ambifaria IOP40-10.</title>
        <authorList>
            <consortium name="US DOE Joint Genome Institute (JGI-PGF)"/>
            <person name="Copeland A."/>
            <person name="Lucas S."/>
            <person name="Lapidus A."/>
            <person name="Glavina del Rio T."/>
            <person name="Dalin E."/>
            <person name="Tice H."/>
            <person name="Bruce D."/>
            <person name="Goodwin L."/>
            <person name="Pitluck S."/>
            <person name="Larimer F."/>
            <person name="Land M.L."/>
            <person name="Hauser L."/>
            <person name="Tiedje J."/>
            <person name="Richardson P."/>
        </authorList>
    </citation>
    <scope>NUCLEOTIDE SEQUENCE [LARGE SCALE GENOMIC DNA]</scope>
    <source>
        <strain evidence="1 2">IOP40-10</strain>
    </source>
</reference>
<name>B1FIC5_9BURK</name>